<proteinExistence type="predicted"/>
<protein>
    <recommendedName>
        <fullName evidence="3">FAD-binding domain-containing protein</fullName>
    </recommendedName>
</protein>
<comment type="caution">
    <text evidence="4">The sequence shown here is derived from an EMBL/GenBank/DDBJ whole genome shotgun (WGS) entry which is preliminary data.</text>
</comment>
<accession>X7F1Z0</accession>
<evidence type="ECO:0000313" key="4">
    <source>
        <dbReference type="EMBL" id="ETX26768.1"/>
    </source>
</evidence>
<dbReference type="STRING" id="1449351.RISW2_19235"/>
<dbReference type="RefSeq" id="WP_043774854.1">
    <property type="nucleotide sequence ID" value="NZ_JAME01000056.1"/>
</dbReference>
<sequence length="283" mass="29785">MHPDRPLADLSIAVIGAGIGGLATALTLRRLGARVTVLEQAPAITEVGAGLQISPNGMVVLDALGLAPALDSAPRARAMSLRDFRTGKEVLRLDLAARARDHRFVHRADLVDVLAGAARAAGVQVKLLQKVADVVPGPRPRVALVHGDTFEADLVIGADGLHSVVRGALGAAPAATFTGHVAWRAVVPNVTAHPAEARVHMGPGGHVVSYPLRGGDVVNLVAVEERRTWTEESWSRTGNGDAMRGTFSHFGGDVARLMAEVDAPGLWGLFRHRVAPRWHAEGV</sequence>
<dbReference type="SUPFAM" id="SSF51905">
    <property type="entry name" value="FAD/NAD(P)-binding domain"/>
    <property type="match status" value="1"/>
</dbReference>
<evidence type="ECO:0000256" key="1">
    <source>
        <dbReference type="ARBA" id="ARBA00023002"/>
    </source>
</evidence>
<feature type="domain" description="FAD-binding" evidence="3">
    <location>
        <begin position="11"/>
        <end position="194"/>
    </location>
</feature>
<name>X7F1Z0_9RHOB</name>
<dbReference type="PANTHER" id="PTHR13789">
    <property type="entry name" value="MONOOXYGENASE"/>
    <property type="match status" value="1"/>
</dbReference>
<dbReference type="InterPro" id="IPR002938">
    <property type="entry name" value="FAD-bd"/>
</dbReference>
<dbReference type="eggNOG" id="COG0654">
    <property type="taxonomic scope" value="Bacteria"/>
</dbReference>
<organism evidence="4 5">
    <name type="scientific">Roseivivax isoporae LMG 25204</name>
    <dbReference type="NCBI Taxonomy" id="1449351"/>
    <lineage>
        <taxon>Bacteria</taxon>
        <taxon>Pseudomonadati</taxon>
        <taxon>Pseudomonadota</taxon>
        <taxon>Alphaproteobacteria</taxon>
        <taxon>Rhodobacterales</taxon>
        <taxon>Roseobacteraceae</taxon>
        <taxon>Roseivivax</taxon>
    </lineage>
</organism>
<dbReference type="AlphaFoldDB" id="X7F1Z0"/>
<gene>
    <name evidence="4" type="ORF">RISW2_19235</name>
</gene>
<keyword evidence="1" id="KW-0560">Oxidoreductase</keyword>
<dbReference type="InterPro" id="IPR050493">
    <property type="entry name" value="FAD-dep_Monooxygenase_BioMet"/>
</dbReference>
<dbReference type="InterPro" id="IPR036188">
    <property type="entry name" value="FAD/NAD-bd_sf"/>
</dbReference>
<dbReference type="GO" id="GO:0071949">
    <property type="term" value="F:FAD binding"/>
    <property type="evidence" value="ECO:0007669"/>
    <property type="project" value="InterPro"/>
</dbReference>
<dbReference type="SUPFAM" id="SSF54373">
    <property type="entry name" value="FAD-linked reductases, C-terminal domain"/>
    <property type="match status" value="1"/>
</dbReference>
<evidence type="ECO:0000259" key="3">
    <source>
        <dbReference type="Pfam" id="PF01494"/>
    </source>
</evidence>
<feature type="non-terminal residue" evidence="4">
    <location>
        <position position="283"/>
    </location>
</feature>
<dbReference type="GO" id="GO:0004497">
    <property type="term" value="F:monooxygenase activity"/>
    <property type="evidence" value="ECO:0007669"/>
    <property type="project" value="UniProtKB-KW"/>
</dbReference>
<dbReference type="OrthoDB" id="4230779at2"/>
<dbReference type="EMBL" id="JAME01000056">
    <property type="protein sequence ID" value="ETX26768.1"/>
    <property type="molecule type" value="Genomic_DNA"/>
</dbReference>
<evidence type="ECO:0000313" key="5">
    <source>
        <dbReference type="Proteomes" id="UP000023430"/>
    </source>
</evidence>
<dbReference type="Gene3D" id="3.50.50.60">
    <property type="entry name" value="FAD/NAD(P)-binding domain"/>
    <property type="match status" value="1"/>
</dbReference>
<dbReference type="Pfam" id="PF01494">
    <property type="entry name" value="FAD_binding_3"/>
    <property type="match status" value="1"/>
</dbReference>
<evidence type="ECO:0000256" key="2">
    <source>
        <dbReference type="ARBA" id="ARBA00023033"/>
    </source>
</evidence>
<keyword evidence="2" id="KW-0503">Monooxygenase</keyword>
<dbReference type="PRINTS" id="PR00420">
    <property type="entry name" value="RNGMNOXGNASE"/>
</dbReference>
<reference evidence="4 5" key="1">
    <citation type="submission" date="2014-01" db="EMBL/GenBank/DDBJ databases">
        <title>Roseivivax isoporae LMG 25204 Genome Sequencing.</title>
        <authorList>
            <person name="Lai Q."/>
            <person name="Li G."/>
            <person name="Shao Z."/>
        </authorList>
    </citation>
    <scope>NUCLEOTIDE SEQUENCE [LARGE SCALE GENOMIC DNA]</scope>
    <source>
        <strain evidence="4 5">LMG 25204</strain>
    </source>
</reference>
<dbReference type="PANTHER" id="PTHR13789:SF309">
    <property type="entry name" value="PUTATIVE (AFU_ORTHOLOGUE AFUA_6G14510)-RELATED"/>
    <property type="match status" value="1"/>
</dbReference>
<keyword evidence="5" id="KW-1185">Reference proteome</keyword>
<dbReference type="Proteomes" id="UP000023430">
    <property type="component" value="Unassembled WGS sequence"/>
</dbReference>